<sequence length="456" mass="50514">MADARGCFSFRIRREGPTRRTVWKLDTIHTGSEDSQELKTNQAKFDRAKTVHYEDVASQFQAAWELTHTAQLPKIPSLSNADYTNGKINSMRKAVIHINTIQRSTRHALRCTLLPAAPFGLDYPTSDSARGYEGSLQSKNVHAVEDDDNTLQCCSSPCCLLTAKHTSQERNAGQQEHSRESLGESDLPFLLSSESSRELITTDSILEGKSEAQALTWQQQQPPAQLLRALTRTEQKAEPSSALNQHPSRLWLCSALTTRSRWGPTTFLQPFLQRSGPHVARQAVPAWFPSHRHFSFLQVTSQLSTEGGKSHACFKGREMVTCGLTAGTRQILLGAPRTAPIMGCARQGQMQAEKQHWGCSGCVDAHPEMRNWDCRSLELRLKPNSDLGTSKGCHVLIPNAFTWDGNESFLLKSLDSTTTPNDCPLPYHLLLLLSVEKPRGPAALPGTRQGNPSRAP</sequence>
<evidence type="ECO:0000313" key="1">
    <source>
        <dbReference type="EMBL" id="EOB03848.1"/>
    </source>
</evidence>
<reference evidence="2" key="1">
    <citation type="journal article" date="2013" name="Nat. Genet.">
        <title>The duck genome and transcriptome provide insight into an avian influenza virus reservoir species.</title>
        <authorList>
            <person name="Huang Y."/>
            <person name="Li Y."/>
            <person name="Burt D.W."/>
            <person name="Chen H."/>
            <person name="Zhang Y."/>
            <person name="Qian W."/>
            <person name="Kim H."/>
            <person name="Gan S."/>
            <person name="Zhao Y."/>
            <person name="Li J."/>
            <person name="Yi K."/>
            <person name="Feng H."/>
            <person name="Zhu P."/>
            <person name="Li B."/>
            <person name="Liu Q."/>
            <person name="Fairley S."/>
            <person name="Magor K.E."/>
            <person name="Du Z."/>
            <person name="Hu X."/>
            <person name="Goodman L."/>
            <person name="Tafer H."/>
            <person name="Vignal A."/>
            <person name="Lee T."/>
            <person name="Kim K.W."/>
            <person name="Sheng Z."/>
            <person name="An Y."/>
            <person name="Searle S."/>
            <person name="Herrero J."/>
            <person name="Groenen M.A."/>
            <person name="Crooijmans R.P."/>
            <person name="Faraut T."/>
            <person name="Cai Q."/>
            <person name="Webster R.G."/>
            <person name="Aldridge J.R."/>
            <person name="Warren W.C."/>
            <person name="Bartschat S."/>
            <person name="Kehr S."/>
            <person name="Marz M."/>
            <person name="Stadler P.F."/>
            <person name="Smith J."/>
            <person name="Kraus R.H."/>
            <person name="Zhao Y."/>
            <person name="Ren L."/>
            <person name="Fei J."/>
            <person name="Morisson M."/>
            <person name="Kaiser P."/>
            <person name="Griffin D.K."/>
            <person name="Rao M."/>
            <person name="Pitel F."/>
            <person name="Wang J."/>
            <person name="Li N."/>
        </authorList>
    </citation>
    <scope>NUCLEOTIDE SEQUENCE [LARGE SCALE GENOMIC DNA]</scope>
</reference>
<organism evidence="1 2">
    <name type="scientific">Anas platyrhynchos</name>
    <name type="common">Mallard</name>
    <name type="synonym">Anas boschas</name>
    <dbReference type="NCBI Taxonomy" id="8839"/>
    <lineage>
        <taxon>Eukaryota</taxon>
        <taxon>Metazoa</taxon>
        <taxon>Chordata</taxon>
        <taxon>Craniata</taxon>
        <taxon>Vertebrata</taxon>
        <taxon>Euteleostomi</taxon>
        <taxon>Archelosauria</taxon>
        <taxon>Archosauria</taxon>
        <taxon>Dinosauria</taxon>
        <taxon>Saurischia</taxon>
        <taxon>Theropoda</taxon>
        <taxon>Coelurosauria</taxon>
        <taxon>Aves</taxon>
        <taxon>Neognathae</taxon>
        <taxon>Galloanserae</taxon>
        <taxon>Anseriformes</taxon>
        <taxon>Anatidae</taxon>
        <taxon>Anatinae</taxon>
        <taxon>Anas</taxon>
    </lineage>
</organism>
<dbReference type="EMBL" id="KB742833">
    <property type="protein sequence ID" value="EOB03848.1"/>
    <property type="molecule type" value="Genomic_DNA"/>
</dbReference>
<accession>R0LTZ0</accession>
<evidence type="ECO:0000313" key="2">
    <source>
        <dbReference type="Proteomes" id="UP000296049"/>
    </source>
</evidence>
<gene>
    <name evidence="1" type="ORF">Anapl_00030</name>
</gene>
<keyword evidence="2" id="KW-1185">Reference proteome</keyword>
<protein>
    <submittedName>
        <fullName evidence="1">Uncharacterized protein</fullName>
    </submittedName>
</protein>
<dbReference type="AlphaFoldDB" id="R0LTZ0"/>
<dbReference type="Proteomes" id="UP000296049">
    <property type="component" value="Unassembled WGS sequence"/>
</dbReference>
<proteinExistence type="predicted"/>
<name>R0LTZ0_ANAPL</name>